<dbReference type="AlphaFoldDB" id="A0A498NGU6"/>
<keyword evidence="3" id="KW-0378">Hydrolase</keyword>
<feature type="signal peptide" evidence="6">
    <location>
        <begin position="1"/>
        <end position="19"/>
    </location>
</feature>
<comment type="caution">
    <text evidence="8">The sequence shown here is derived from an EMBL/GenBank/DDBJ whole genome shotgun (WGS) entry which is preliminary data.</text>
</comment>
<organism evidence="8 9">
    <name type="scientific">Labeo rohita</name>
    <name type="common">Indian major carp</name>
    <name type="synonym">Cyprinus rohita</name>
    <dbReference type="NCBI Taxonomy" id="84645"/>
    <lineage>
        <taxon>Eukaryota</taxon>
        <taxon>Metazoa</taxon>
        <taxon>Chordata</taxon>
        <taxon>Craniata</taxon>
        <taxon>Vertebrata</taxon>
        <taxon>Euteleostomi</taxon>
        <taxon>Actinopterygii</taxon>
        <taxon>Neopterygii</taxon>
        <taxon>Teleostei</taxon>
        <taxon>Ostariophysi</taxon>
        <taxon>Cypriniformes</taxon>
        <taxon>Cyprinidae</taxon>
        <taxon>Labeoninae</taxon>
        <taxon>Labeonini</taxon>
        <taxon>Labeo</taxon>
    </lineage>
</organism>
<dbReference type="STRING" id="84645.A0A498NGU6"/>
<dbReference type="SMART" id="SM00020">
    <property type="entry name" value="Tryp_SPc"/>
    <property type="match status" value="1"/>
</dbReference>
<dbReference type="InterPro" id="IPR001254">
    <property type="entry name" value="Trypsin_dom"/>
</dbReference>
<feature type="chain" id="PRO_5019858342" evidence="6">
    <location>
        <begin position="20"/>
        <end position="331"/>
    </location>
</feature>
<dbReference type="GO" id="GO:0006508">
    <property type="term" value="P:proteolysis"/>
    <property type="evidence" value="ECO:0007669"/>
    <property type="project" value="UniProtKB-KW"/>
</dbReference>
<keyword evidence="2 6" id="KW-0732">Signal</keyword>
<protein>
    <submittedName>
        <fullName evidence="8">Complement factor D-like protein</fullName>
    </submittedName>
</protein>
<dbReference type="Gene3D" id="2.40.10.10">
    <property type="entry name" value="Trypsin-like serine proteases"/>
    <property type="match status" value="2"/>
</dbReference>
<evidence type="ECO:0000313" key="9">
    <source>
        <dbReference type="Proteomes" id="UP000290572"/>
    </source>
</evidence>
<keyword evidence="1" id="KW-0645">Protease</keyword>
<keyword evidence="9" id="KW-1185">Reference proteome</keyword>
<sequence>MSIISLLLLTSLLPHLTFTARVKVGIVNGTEAKPHSRPYMVSIQENKEHICGGFLISDEFVLTAAHCWNGKSSVIVFMMTIISLLLLTSLLPQLTFTAHVNVGIVNGREVKPHSRPFMVSLQKDCKHVCGGFLISDRFVMTAAHCRKTNEKLTAVVGAHDLDKINEGSIRIGVKSYHGHPDFNNNTFQNDIMLLRLEKEVEQNEKVMKISMPTQEGDIKADSACSVAGWGRLSLNGKESKRLMEADVRIMNNTECENKWKYMFSASNMMCVHGHGGSCKGDGGGPLVCGDTAVGITSFGDSKVCNRPDRPEVYIKISAYHEWICSIIANVK</sequence>
<dbReference type="InterPro" id="IPR043504">
    <property type="entry name" value="Peptidase_S1_PA_chymotrypsin"/>
</dbReference>
<dbReference type="FunFam" id="2.40.10.10:FF:000120">
    <property type="entry name" value="Putative serine protease"/>
    <property type="match status" value="1"/>
</dbReference>
<keyword evidence="5" id="KW-1015">Disulfide bond</keyword>
<dbReference type="InterPro" id="IPR018114">
    <property type="entry name" value="TRYPSIN_HIS"/>
</dbReference>
<dbReference type="CDD" id="cd00190">
    <property type="entry name" value="Tryp_SPc"/>
    <property type="match status" value="1"/>
</dbReference>
<evidence type="ECO:0000256" key="5">
    <source>
        <dbReference type="ARBA" id="ARBA00023157"/>
    </source>
</evidence>
<dbReference type="EMBL" id="QBIY01011522">
    <property type="protein sequence ID" value="RXN31070.1"/>
    <property type="molecule type" value="Genomic_DNA"/>
</dbReference>
<evidence type="ECO:0000313" key="8">
    <source>
        <dbReference type="EMBL" id="RXN31070.1"/>
    </source>
</evidence>
<dbReference type="PROSITE" id="PS00134">
    <property type="entry name" value="TRYPSIN_HIS"/>
    <property type="match status" value="1"/>
</dbReference>
<dbReference type="PANTHER" id="PTHR24271:SF87">
    <property type="entry name" value="ARGININE ESTERASE-LIKE-RELATED"/>
    <property type="match status" value="1"/>
</dbReference>
<evidence type="ECO:0000256" key="2">
    <source>
        <dbReference type="ARBA" id="ARBA00022729"/>
    </source>
</evidence>
<dbReference type="GO" id="GO:0004252">
    <property type="term" value="F:serine-type endopeptidase activity"/>
    <property type="evidence" value="ECO:0007669"/>
    <property type="project" value="InterPro"/>
</dbReference>
<evidence type="ECO:0000256" key="1">
    <source>
        <dbReference type="ARBA" id="ARBA00022670"/>
    </source>
</evidence>
<accession>A0A498NGU6</accession>
<evidence type="ECO:0000259" key="7">
    <source>
        <dbReference type="PROSITE" id="PS50240"/>
    </source>
</evidence>
<feature type="domain" description="Peptidase S1" evidence="7">
    <location>
        <begin position="104"/>
        <end position="328"/>
    </location>
</feature>
<dbReference type="PANTHER" id="PTHR24271">
    <property type="entry name" value="KALLIKREIN-RELATED"/>
    <property type="match status" value="1"/>
</dbReference>
<evidence type="ECO:0000256" key="3">
    <source>
        <dbReference type="ARBA" id="ARBA00022801"/>
    </source>
</evidence>
<evidence type="ECO:0000256" key="4">
    <source>
        <dbReference type="ARBA" id="ARBA00022825"/>
    </source>
</evidence>
<reference evidence="8 9" key="1">
    <citation type="submission" date="2018-03" db="EMBL/GenBank/DDBJ databases">
        <title>Draft genome sequence of Rohu Carp (Labeo rohita).</title>
        <authorList>
            <person name="Das P."/>
            <person name="Kushwaha B."/>
            <person name="Joshi C.G."/>
            <person name="Kumar D."/>
            <person name="Nagpure N.S."/>
            <person name="Sahoo L."/>
            <person name="Das S.P."/>
            <person name="Bit A."/>
            <person name="Patnaik S."/>
            <person name="Meher P.K."/>
            <person name="Jayasankar P."/>
            <person name="Koringa P.G."/>
            <person name="Patel N.V."/>
            <person name="Hinsu A.T."/>
            <person name="Kumar R."/>
            <person name="Pandey M."/>
            <person name="Agarwal S."/>
            <person name="Srivastava S."/>
            <person name="Singh M."/>
            <person name="Iquebal M.A."/>
            <person name="Jaiswal S."/>
            <person name="Angadi U.B."/>
            <person name="Kumar N."/>
            <person name="Raza M."/>
            <person name="Shah T.M."/>
            <person name="Rai A."/>
            <person name="Jena J.K."/>
        </authorList>
    </citation>
    <scope>NUCLEOTIDE SEQUENCE [LARGE SCALE GENOMIC DNA]</scope>
    <source>
        <strain evidence="8">DASCIFA01</strain>
        <tissue evidence="8">Testis</tissue>
    </source>
</reference>
<dbReference type="SUPFAM" id="SSF50494">
    <property type="entry name" value="Trypsin-like serine proteases"/>
    <property type="match status" value="2"/>
</dbReference>
<dbReference type="InterPro" id="IPR009003">
    <property type="entry name" value="Peptidase_S1_PA"/>
</dbReference>
<keyword evidence="4" id="KW-0720">Serine protease</keyword>
<dbReference type="Pfam" id="PF00089">
    <property type="entry name" value="Trypsin"/>
    <property type="match status" value="2"/>
</dbReference>
<dbReference type="PROSITE" id="PS50240">
    <property type="entry name" value="TRYPSIN_DOM"/>
    <property type="match status" value="1"/>
</dbReference>
<dbReference type="PRINTS" id="PR00722">
    <property type="entry name" value="CHYMOTRYPSIN"/>
</dbReference>
<dbReference type="Proteomes" id="UP000290572">
    <property type="component" value="Unassembled WGS sequence"/>
</dbReference>
<gene>
    <name evidence="8" type="ORF">ROHU_017306</name>
</gene>
<evidence type="ECO:0000256" key="6">
    <source>
        <dbReference type="SAM" id="SignalP"/>
    </source>
</evidence>
<dbReference type="InterPro" id="IPR001314">
    <property type="entry name" value="Peptidase_S1A"/>
</dbReference>
<proteinExistence type="predicted"/>
<name>A0A498NGU6_LABRO</name>